<dbReference type="OrthoDB" id="3296006at2"/>
<proteinExistence type="predicted"/>
<dbReference type="RefSeq" id="WP_117159629.1">
    <property type="nucleotide sequence ID" value="NZ_QVID01000002.1"/>
</dbReference>
<reference evidence="1 2" key="1">
    <citation type="journal article" date="2007" name="Int. J. Syst. Evol. Microbiol.">
        <title>Marixanthomonas ophiurae gen. nov., sp. nov., a marine bacterium of the family Flavobacteriaceae isolated from a deep-sea brittle star.</title>
        <authorList>
            <person name="Romanenko L.A."/>
            <person name="Uchino M."/>
            <person name="Frolova G.M."/>
            <person name="Mikhailov V.V."/>
        </authorList>
    </citation>
    <scope>NUCLEOTIDE SEQUENCE [LARGE SCALE GENOMIC DNA]</scope>
    <source>
        <strain evidence="1 2">KMM 3046</strain>
    </source>
</reference>
<dbReference type="PROSITE" id="PS51257">
    <property type="entry name" value="PROKAR_LIPOPROTEIN"/>
    <property type="match status" value="1"/>
</dbReference>
<sequence length="174" mass="19983">MKKLFAFCILSVLLFSCVDRKQPKPNTDIPDITTYYLIRHAEKDRTNPDNKNPDLNEKGIARAAIWSKVFQDVKFDEIYSTDYKRTQQTVSAISLQSDVKLTPYSPDHLYSEDFKMRTQGKTVLVVGHSNTTPQFVNKIIEENRYPDMDDNDNGTLYIVTVVGDKTKVQVLVID</sequence>
<dbReference type="Proteomes" id="UP000261082">
    <property type="component" value="Unassembled WGS sequence"/>
</dbReference>
<comment type="caution">
    <text evidence="1">The sequence shown here is derived from an EMBL/GenBank/DDBJ whole genome shotgun (WGS) entry which is preliminary data.</text>
</comment>
<dbReference type="SUPFAM" id="SSF53254">
    <property type="entry name" value="Phosphoglycerate mutase-like"/>
    <property type="match status" value="1"/>
</dbReference>
<keyword evidence="2" id="KW-1185">Reference proteome</keyword>
<dbReference type="Pfam" id="PF00300">
    <property type="entry name" value="His_Phos_1"/>
    <property type="match status" value="1"/>
</dbReference>
<name>A0A3E1Q6C8_9FLAO</name>
<dbReference type="EMBL" id="QVID01000002">
    <property type="protein sequence ID" value="RFN57681.1"/>
    <property type="molecule type" value="Genomic_DNA"/>
</dbReference>
<dbReference type="Gene3D" id="3.40.50.1240">
    <property type="entry name" value="Phosphoglycerate mutase-like"/>
    <property type="match status" value="1"/>
</dbReference>
<accession>A0A3E1Q6C8</accession>
<dbReference type="InterPro" id="IPR029033">
    <property type="entry name" value="His_PPase_superfam"/>
</dbReference>
<gene>
    <name evidence="1" type="ORF">DZ858_10540</name>
</gene>
<protein>
    <submittedName>
        <fullName evidence="1">Phosphoglycerate mutase</fullName>
    </submittedName>
</protein>
<organism evidence="1 2">
    <name type="scientific">Marixanthomonas ophiurae</name>
    <dbReference type="NCBI Taxonomy" id="387659"/>
    <lineage>
        <taxon>Bacteria</taxon>
        <taxon>Pseudomonadati</taxon>
        <taxon>Bacteroidota</taxon>
        <taxon>Flavobacteriia</taxon>
        <taxon>Flavobacteriales</taxon>
        <taxon>Flavobacteriaceae</taxon>
        <taxon>Marixanthomonas</taxon>
    </lineage>
</organism>
<dbReference type="CDD" id="cd07067">
    <property type="entry name" value="HP_PGM_like"/>
    <property type="match status" value="1"/>
</dbReference>
<evidence type="ECO:0000313" key="2">
    <source>
        <dbReference type="Proteomes" id="UP000261082"/>
    </source>
</evidence>
<dbReference type="InterPro" id="IPR013078">
    <property type="entry name" value="His_Pase_superF_clade-1"/>
</dbReference>
<dbReference type="AlphaFoldDB" id="A0A3E1Q6C8"/>
<evidence type="ECO:0000313" key="1">
    <source>
        <dbReference type="EMBL" id="RFN57681.1"/>
    </source>
</evidence>